<proteinExistence type="predicted"/>
<feature type="chain" id="PRO_5046043231" evidence="1">
    <location>
        <begin position="22"/>
        <end position="272"/>
    </location>
</feature>
<feature type="domain" description="Outer membrane protein beta-barrel" evidence="2">
    <location>
        <begin position="46"/>
        <end position="222"/>
    </location>
</feature>
<organism evidence="3 4">
    <name type="scientific">Chitinophaga defluvii</name>
    <dbReference type="NCBI Taxonomy" id="3163343"/>
    <lineage>
        <taxon>Bacteria</taxon>
        <taxon>Pseudomonadati</taxon>
        <taxon>Bacteroidota</taxon>
        <taxon>Chitinophagia</taxon>
        <taxon>Chitinophagales</taxon>
        <taxon>Chitinophagaceae</taxon>
        <taxon>Chitinophaga</taxon>
    </lineage>
</organism>
<accession>A0ABV2T9V8</accession>
<dbReference type="InterPro" id="IPR025665">
    <property type="entry name" value="Beta-barrel_OMP_2"/>
</dbReference>
<protein>
    <submittedName>
        <fullName evidence="3">Outer membrane beta-barrel protein</fullName>
    </submittedName>
</protein>
<sequence length="272" mass="31573">MKRKLSHALLTLLFAPLCLWAQQEDTVKPGRVWIKHTFGEYPQHKKGIYTSWGGNGGLLSFANVKDNNVHIRNIPRFTVFFNVGTNFNYDLGNSFGLFTGINIKNIGLITKENDSIKLKRRVYTLGVPVGFKIGDVKKGRFFFFGGAECDLAFNYKEKQFQDGMKKKKFNEWFSDRTPLLMPSVFAGIRTFPGFGLKVQYYLNDFFNHDFSQTVGGAKVKPYEQLDAKLLFVTLSYDFGRMDYYKDRKRHRHGFRYNTTQDKKGKHTEVEIY</sequence>
<keyword evidence="1" id="KW-0732">Signal</keyword>
<keyword evidence="4" id="KW-1185">Reference proteome</keyword>
<dbReference type="Pfam" id="PF13568">
    <property type="entry name" value="OMP_b-brl_2"/>
    <property type="match status" value="1"/>
</dbReference>
<name>A0ABV2T9V8_9BACT</name>
<evidence type="ECO:0000313" key="4">
    <source>
        <dbReference type="Proteomes" id="UP001549749"/>
    </source>
</evidence>
<evidence type="ECO:0000259" key="2">
    <source>
        <dbReference type="Pfam" id="PF13568"/>
    </source>
</evidence>
<evidence type="ECO:0000313" key="3">
    <source>
        <dbReference type="EMBL" id="MET6999761.1"/>
    </source>
</evidence>
<reference evidence="3 4" key="1">
    <citation type="submission" date="2024-06" db="EMBL/GenBank/DDBJ databases">
        <title>Chitinophaga defluvii sp. nov., isolated from municipal sewage.</title>
        <authorList>
            <person name="Zhang L."/>
        </authorList>
    </citation>
    <scope>NUCLEOTIDE SEQUENCE [LARGE SCALE GENOMIC DNA]</scope>
    <source>
        <strain evidence="3 4">H8</strain>
    </source>
</reference>
<feature type="signal peptide" evidence="1">
    <location>
        <begin position="1"/>
        <end position="21"/>
    </location>
</feature>
<evidence type="ECO:0000256" key="1">
    <source>
        <dbReference type="SAM" id="SignalP"/>
    </source>
</evidence>
<dbReference type="Proteomes" id="UP001549749">
    <property type="component" value="Unassembled WGS sequence"/>
</dbReference>
<gene>
    <name evidence="3" type="ORF">ABR189_20395</name>
</gene>
<comment type="caution">
    <text evidence="3">The sequence shown here is derived from an EMBL/GenBank/DDBJ whole genome shotgun (WGS) entry which is preliminary data.</text>
</comment>
<dbReference type="EMBL" id="JBEXAC010000002">
    <property type="protein sequence ID" value="MET6999761.1"/>
    <property type="molecule type" value="Genomic_DNA"/>
</dbReference>
<dbReference type="RefSeq" id="WP_354662323.1">
    <property type="nucleotide sequence ID" value="NZ_JBEXAC010000002.1"/>
</dbReference>